<evidence type="ECO:0000313" key="3">
    <source>
        <dbReference type="Proteomes" id="UP000807825"/>
    </source>
</evidence>
<reference evidence="2" key="1">
    <citation type="submission" date="2020-07" db="EMBL/GenBank/DDBJ databases">
        <title>Huge and variable diversity of episymbiotic CPR bacteria and DPANN archaea in groundwater ecosystems.</title>
        <authorList>
            <person name="He C.Y."/>
            <person name="Keren R."/>
            <person name="Whittaker M."/>
            <person name="Farag I.F."/>
            <person name="Doudna J."/>
            <person name="Cate J.H.D."/>
            <person name="Banfield J.F."/>
        </authorList>
    </citation>
    <scope>NUCLEOTIDE SEQUENCE</scope>
    <source>
        <strain evidence="2">NC_groundwater_1664_Pr3_B-0.1um_52_9</strain>
    </source>
</reference>
<evidence type="ECO:0000256" key="1">
    <source>
        <dbReference type="SAM" id="MobiDB-lite"/>
    </source>
</evidence>
<comment type="caution">
    <text evidence="2">The sequence shown here is derived from an EMBL/GenBank/DDBJ whole genome shotgun (WGS) entry which is preliminary data.</text>
</comment>
<name>A0A9D6V0Y1_9BACT</name>
<organism evidence="2 3">
    <name type="scientific">Desulfomonile tiedjei</name>
    <dbReference type="NCBI Taxonomy" id="2358"/>
    <lineage>
        <taxon>Bacteria</taxon>
        <taxon>Pseudomonadati</taxon>
        <taxon>Thermodesulfobacteriota</taxon>
        <taxon>Desulfomonilia</taxon>
        <taxon>Desulfomonilales</taxon>
        <taxon>Desulfomonilaceae</taxon>
        <taxon>Desulfomonile</taxon>
    </lineage>
</organism>
<feature type="region of interest" description="Disordered" evidence="1">
    <location>
        <begin position="1"/>
        <end position="35"/>
    </location>
</feature>
<dbReference type="AlphaFoldDB" id="A0A9D6V0Y1"/>
<gene>
    <name evidence="2" type="ORF">HY912_10325</name>
</gene>
<accession>A0A9D6V0Y1</accession>
<evidence type="ECO:0000313" key="2">
    <source>
        <dbReference type="EMBL" id="MBI5249878.1"/>
    </source>
</evidence>
<dbReference type="EMBL" id="JACRDE010000279">
    <property type="protein sequence ID" value="MBI5249878.1"/>
    <property type="molecule type" value="Genomic_DNA"/>
</dbReference>
<protein>
    <submittedName>
        <fullName evidence="2">Uncharacterized protein</fullName>
    </submittedName>
</protein>
<feature type="non-terminal residue" evidence="2">
    <location>
        <position position="1"/>
    </location>
</feature>
<proteinExistence type="predicted"/>
<dbReference type="Proteomes" id="UP000807825">
    <property type="component" value="Unassembled WGS sequence"/>
</dbReference>
<sequence length="66" mass="6940">HIPTAACRGEGKAEALQPPYVETSSQSPPKTMKARKGKTILFARSKLISAALGKGQVMEADGFPAN</sequence>